<protein>
    <submittedName>
        <fullName evidence="1">Hydroxylase accessory protein YqeC</fullName>
    </submittedName>
</protein>
<organism evidence="1 2">
    <name type="scientific">Vallitalea longa</name>
    <dbReference type="NCBI Taxonomy" id="2936439"/>
    <lineage>
        <taxon>Bacteria</taxon>
        <taxon>Bacillati</taxon>
        <taxon>Bacillota</taxon>
        <taxon>Clostridia</taxon>
        <taxon>Lachnospirales</taxon>
        <taxon>Vallitaleaceae</taxon>
        <taxon>Vallitalea</taxon>
    </lineage>
</organism>
<evidence type="ECO:0000313" key="1">
    <source>
        <dbReference type="EMBL" id="GKX30037.1"/>
    </source>
</evidence>
<keyword evidence="2" id="KW-1185">Reference proteome</keyword>
<dbReference type="Proteomes" id="UP001144256">
    <property type="component" value="Unassembled WGS sequence"/>
</dbReference>
<evidence type="ECO:0000313" key="2">
    <source>
        <dbReference type="Proteomes" id="UP001144256"/>
    </source>
</evidence>
<dbReference type="EMBL" id="BRLB01000007">
    <property type="protein sequence ID" value="GKX30037.1"/>
    <property type="molecule type" value="Genomic_DNA"/>
</dbReference>
<name>A0A9W5Y9Y6_9FIRM</name>
<gene>
    <name evidence="1" type="ORF">SH1V18_25170</name>
</gene>
<dbReference type="Pfam" id="PF19842">
    <property type="entry name" value="YqeC"/>
    <property type="match status" value="1"/>
</dbReference>
<dbReference type="RefSeq" id="WP_281815892.1">
    <property type="nucleotide sequence ID" value="NZ_BRLB01000007.1"/>
</dbReference>
<dbReference type="InterPro" id="IPR017587">
    <property type="entry name" value="YqeC"/>
</dbReference>
<comment type="caution">
    <text evidence="1">The sequence shown here is derived from an EMBL/GenBank/DDBJ whole genome shotgun (WGS) entry which is preliminary data.</text>
</comment>
<dbReference type="AlphaFoldDB" id="A0A9W5Y9Y6"/>
<proteinExistence type="predicted"/>
<dbReference type="NCBIfam" id="TIGR03172">
    <property type="entry name" value="selenium cofactor biosynthesis protein YqeC"/>
    <property type="match status" value="1"/>
</dbReference>
<sequence>MNLLNALELDTNSKNIICLIGAGGKTTTMYSISKELIKQDKKVLLTTTTAIYYPMSKNYDNLIISNDLGQLILESKRLALGSITIIGKTIFYNNEKLKGIDRNWVKPLCTEGNYDSVIIECDGAKRKSIKAPTWYEPVIPKCATLMIGCIGLDIIDKMIDEKWVHRANIFSGIVNQKLGERINYDTILKLILSKDGLFKECNKHIPKVVLLNKVFNEEQLLQAQKLAENIINESNDISKVLIGNVKEENPILTMVEDKS</sequence>
<accession>A0A9W5Y9Y6</accession>
<reference evidence="1" key="1">
    <citation type="submission" date="2022-06" db="EMBL/GenBank/DDBJ databases">
        <title>Vallitalea longa sp. nov., an anaerobic bacterium isolated from marine sediment.</title>
        <authorList>
            <person name="Hirano S."/>
            <person name="Terahara T."/>
            <person name="Mori K."/>
            <person name="Hamada M."/>
            <person name="Matsumoto R."/>
            <person name="Kobayashi T."/>
        </authorList>
    </citation>
    <scope>NUCLEOTIDE SEQUENCE</scope>
    <source>
        <strain evidence="1">SH18-1</strain>
    </source>
</reference>